<accession>A0A1Y3BI44</accession>
<keyword evidence="7" id="KW-0378">Hydrolase</keyword>
<dbReference type="PANTHER" id="PTHR42776:SF4">
    <property type="entry name" value="ACYLAMINO-ACID-RELEASING ENZYME"/>
    <property type="match status" value="1"/>
</dbReference>
<keyword evidence="12" id="KW-1185">Reference proteome</keyword>
<organism evidence="11 12">
    <name type="scientific">Euroglyphus maynei</name>
    <name type="common">Mayne's house dust mite</name>
    <dbReference type="NCBI Taxonomy" id="6958"/>
    <lineage>
        <taxon>Eukaryota</taxon>
        <taxon>Metazoa</taxon>
        <taxon>Ecdysozoa</taxon>
        <taxon>Arthropoda</taxon>
        <taxon>Chelicerata</taxon>
        <taxon>Arachnida</taxon>
        <taxon>Acari</taxon>
        <taxon>Acariformes</taxon>
        <taxon>Sarcoptiformes</taxon>
        <taxon>Astigmata</taxon>
        <taxon>Psoroptidia</taxon>
        <taxon>Analgoidea</taxon>
        <taxon>Pyroglyphidae</taxon>
        <taxon>Pyroglyphinae</taxon>
        <taxon>Euroglyphus</taxon>
    </lineage>
</organism>
<name>A0A1Y3BI44_EURMA</name>
<dbReference type="GO" id="GO:0006508">
    <property type="term" value="P:proteolysis"/>
    <property type="evidence" value="ECO:0007669"/>
    <property type="project" value="InterPro"/>
</dbReference>
<evidence type="ECO:0000259" key="9">
    <source>
        <dbReference type="Pfam" id="PF00326"/>
    </source>
</evidence>
<keyword evidence="8" id="KW-0472">Membrane</keyword>
<evidence type="ECO:0000256" key="4">
    <source>
        <dbReference type="ARBA" id="ARBA00011881"/>
    </source>
</evidence>
<dbReference type="InterPro" id="IPR029058">
    <property type="entry name" value="AB_hydrolase_fold"/>
</dbReference>
<dbReference type="InterPro" id="IPR045550">
    <property type="entry name" value="AARE_N"/>
</dbReference>
<gene>
    <name evidence="11" type="ORF">BLA29_001041</name>
</gene>
<comment type="caution">
    <text evidence="11">The sequence shown here is derived from an EMBL/GenBank/DDBJ whole genome shotgun (WGS) entry which is preliminary data.</text>
</comment>
<dbReference type="InterPro" id="IPR001375">
    <property type="entry name" value="Peptidase_S9_cat"/>
</dbReference>
<dbReference type="AlphaFoldDB" id="A0A1Y3BI44"/>
<evidence type="ECO:0000256" key="7">
    <source>
        <dbReference type="ARBA" id="ARBA00022801"/>
    </source>
</evidence>
<dbReference type="OrthoDB" id="416344at2759"/>
<comment type="subcellular location">
    <subcellularLocation>
        <location evidence="2">Cytoplasm</location>
    </subcellularLocation>
</comment>
<evidence type="ECO:0000313" key="11">
    <source>
        <dbReference type="EMBL" id="OTF80599.1"/>
    </source>
</evidence>
<dbReference type="PANTHER" id="PTHR42776">
    <property type="entry name" value="SERINE PEPTIDASE S9 FAMILY MEMBER"/>
    <property type="match status" value="1"/>
</dbReference>
<feature type="non-terminal residue" evidence="11">
    <location>
        <position position="1"/>
    </location>
</feature>
<protein>
    <recommendedName>
        <fullName evidence="5">acylaminoacyl-peptidase</fullName>
        <ecNumber evidence="5">3.4.19.1</ecNumber>
    </recommendedName>
</protein>
<evidence type="ECO:0000256" key="2">
    <source>
        <dbReference type="ARBA" id="ARBA00004496"/>
    </source>
</evidence>
<evidence type="ECO:0000256" key="6">
    <source>
        <dbReference type="ARBA" id="ARBA00022490"/>
    </source>
</evidence>
<dbReference type="Pfam" id="PF00326">
    <property type="entry name" value="Peptidase_S9"/>
    <property type="match status" value="1"/>
</dbReference>
<dbReference type="EC" id="3.4.19.1" evidence="5"/>
<dbReference type="Gene3D" id="3.40.50.1820">
    <property type="entry name" value="alpha/beta hydrolase"/>
    <property type="match status" value="1"/>
</dbReference>
<comment type="catalytic activity">
    <reaction evidence="1">
        <text>Cleavage of an N-acetyl or N-formyl amino acid from the N-terminus of a polypeptide.</text>
        <dbReference type="EC" id="3.4.19.1"/>
    </reaction>
</comment>
<dbReference type="EMBL" id="MUJZ01017460">
    <property type="protein sequence ID" value="OTF80599.1"/>
    <property type="molecule type" value="Genomic_DNA"/>
</dbReference>
<feature type="domain" description="Peptidase S9 prolyl oligopeptidase catalytic" evidence="9">
    <location>
        <begin position="413"/>
        <end position="590"/>
    </location>
</feature>
<evidence type="ECO:0000256" key="8">
    <source>
        <dbReference type="SAM" id="Phobius"/>
    </source>
</evidence>
<evidence type="ECO:0000256" key="5">
    <source>
        <dbReference type="ARBA" id="ARBA00012917"/>
    </source>
</evidence>
<feature type="domain" description="Acylamino-acid-releasing enzyme N-terminal" evidence="10">
    <location>
        <begin position="79"/>
        <end position="348"/>
    </location>
</feature>
<reference evidence="11 12" key="1">
    <citation type="submission" date="2017-03" db="EMBL/GenBank/DDBJ databases">
        <title>Genome Survey of Euroglyphus maynei.</title>
        <authorList>
            <person name="Arlian L.G."/>
            <person name="Morgan M.S."/>
            <person name="Rider S.D."/>
        </authorList>
    </citation>
    <scope>NUCLEOTIDE SEQUENCE [LARGE SCALE GENOMIC DNA]</scope>
    <source>
        <strain evidence="11">Arlian Lab</strain>
        <tissue evidence="11">Whole body</tissue>
    </source>
</reference>
<sequence>ETLPLRRIATEEDVANAIDQLKSLYNEYSFKPIPTKVTFVDDNSSFESDPNFRPQTLKISYQFPEIQEKANKDESPAVAKEYKIDSHEFKQSWGEKFNTIYHTSIAVIDLQKSKCVLLDKVGVTLCEPFFFKSDDSSTLSIGCVGYKELPYKLGLIYCTNRVSCLFGAKVVRDCSSSANIEPEIYYGDSAHLSIRSPRVYYSNGYDNKIVFLERNAGGAHDKAAKLQYFDMETRKIRTLIDDKIKREVLKKEDGTVSYSDVGPIFSSDLPPNCFTKDGKYILFDSETPMNRKSFAVQIENQSVHMLDFADSTQIIDVQHDWICAIGSSINQLPLVYLGHFSESNTKMQIVDDRQDRILETMSFGMFMLPSKHFENKYITAIWTSPKEMMNKSGPTVIIPHGGPHGHYSCTYYQSIALYNELGLKTCLVNYIGSTGVDQEYVEALLGNVGTSDVQDLLDVIQYMIDNHHADKDRIILNGGSHGGFLVTNISGQHPEMNFLACIARNPVIDISLMFGITDIPDWNVSEALGVKEFQPLSEIYPQNVDEVSKMYSKSPLAHIAKVKVPTMLLLGKEDLRVPLAPGLLYHQELKLVAWSMMIFIIFALILNIWAIGSFGSEEEYAPIVHLRHGKVRGIVRSIGDEKIYLYQGFRFGKYFY</sequence>
<evidence type="ECO:0000256" key="3">
    <source>
        <dbReference type="ARBA" id="ARBA00010040"/>
    </source>
</evidence>
<comment type="subunit">
    <text evidence="4">Homotetramer.</text>
</comment>
<keyword evidence="8" id="KW-0812">Transmembrane</keyword>
<dbReference type="GO" id="GO:0004252">
    <property type="term" value="F:serine-type endopeptidase activity"/>
    <property type="evidence" value="ECO:0007669"/>
    <property type="project" value="TreeGrafter"/>
</dbReference>
<dbReference type="Proteomes" id="UP000194236">
    <property type="component" value="Unassembled WGS sequence"/>
</dbReference>
<keyword evidence="8" id="KW-1133">Transmembrane helix</keyword>
<evidence type="ECO:0000259" key="10">
    <source>
        <dbReference type="Pfam" id="PF19283"/>
    </source>
</evidence>
<evidence type="ECO:0000313" key="12">
    <source>
        <dbReference type="Proteomes" id="UP000194236"/>
    </source>
</evidence>
<dbReference type="SUPFAM" id="SSF53474">
    <property type="entry name" value="alpha/beta-Hydrolases"/>
    <property type="match status" value="1"/>
</dbReference>
<evidence type="ECO:0000256" key="1">
    <source>
        <dbReference type="ARBA" id="ARBA00000721"/>
    </source>
</evidence>
<comment type="similarity">
    <text evidence="3">Belongs to the peptidase S9C family.</text>
</comment>
<feature type="transmembrane region" description="Helical" evidence="8">
    <location>
        <begin position="591"/>
        <end position="611"/>
    </location>
</feature>
<dbReference type="Pfam" id="PF19283">
    <property type="entry name" value="APEH_N"/>
    <property type="match status" value="1"/>
</dbReference>
<proteinExistence type="inferred from homology"/>
<keyword evidence="6" id="KW-0963">Cytoplasm</keyword>